<dbReference type="InParanoid" id="A0A2R5GPN6"/>
<evidence type="ECO:0000313" key="4">
    <source>
        <dbReference type="Proteomes" id="UP000241890"/>
    </source>
</evidence>
<dbReference type="EMBL" id="BEYU01000067">
    <property type="protein sequence ID" value="GBG29844.1"/>
    <property type="molecule type" value="Genomic_DNA"/>
</dbReference>
<evidence type="ECO:0000256" key="2">
    <source>
        <dbReference type="SAM" id="MobiDB-lite"/>
    </source>
</evidence>
<comment type="caution">
    <text evidence="3">The sequence shown here is derived from an EMBL/GenBank/DDBJ whole genome shotgun (WGS) entry which is preliminary data.</text>
</comment>
<reference evidence="3 4" key="1">
    <citation type="submission" date="2017-12" db="EMBL/GenBank/DDBJ databases">
        <title>Sequencing, de novo assembly and annotation of complete genome of a new Thraustochytrid species, strain FCC1311.</title>
        <authorList>
            <person name="Sedici K."/>
            <person name="Godart F."/>
            <person name="Aiese Cigliano R."/>
            <person name="Sanseverino W."/>
            <person name="Barakat M."/>
            <person name="Ortet P."/>
            <person name="Marechal E."/>
            <person name="Cagnac O."/>
            <person name="Amato A."/>
        </authorList>
    </citation>
    <scope>NUCLEOTIDE SEQUENCE [LARGE SCALE GENOMIC DNA]</scope>
</reference>
<accession>A0A2R5GPN6</accession>
<feature type="region of interest" description="Disordered" evidence="2">
    <location>
        <begin position="234"/>
        <end position="253"/>
    </location>
</feature>
<feature type="region of interest" description="Disordered" evidence="2">
    <location>
        <begin position="21"/>
        <end position="43"/>
    </location>
</feature>
<evidence type="ECO:0000313" key="3">
    <source>
        <dbReference type="EMBL" id="GBG29844.1"/>
    </source>
</evidence>
<feature type="coiled-coil region" evidence="1">
    <location>
        <begin position="81"/>
        <end position="146"/>
    </location>
</feature>
<name>A0A2R5GPN6_9STRA</name>
<keyword evidence="1" id="KW-0175">Coiled coil</keyword>
<proteinExistence type="predicted"/>
<protein>
    <submittedName>
        <fullName evidence="3">Uncharacterized protein</fullName>
    </submittedName>
</protein>
<keyword evidence="4" id="KW-1185">Reference proteome</keyword>
<evidence type="ECO:0000256" key="1">
    <source>
        <dbReference type="SAM" id="Coils"/>
    </source>
</evidence>
<dbReference type="Proteomes" id="UP000241890">
    <property type="component" value="Unassembled WGS sequence"/>
</dbReference>
<gene>
    <name evidence="3" type="ORF">FCC1311_060642</name>
</gene>
<sequence length="302" mass="33742">MTDVEPRGLLARAEATLRRSRGLEDDLTGEADPDSGTVGVRKSPESLTRLVNALRAPELEAHRELFEDLFELAVLDVRKFESAVLSESENLRRENAELRRERDEAQAQLLALTDRQTRVGKREKRVRALERKLDAEARRLQATETRLKRSASRVLPPNPDDSGALRSSLFAYMRDCEGLVGKPQDAVQVRTGLNESTNSHTVQGALKRHFQGVEAAFNQLIRSYQDEIAAMSDNTARPSNGASAAARMRERKAQREKDTLLQAMQTINSLAEGLVQHPDLQANTEVEMIRRIAQGAQESPII</sequence>
<dbReference type="AlphaFoldDB" id="A0A2R5GPN6"/>
<organism evidence="3 4">
    <name type="scientific">Hondaea fermentalgiana</name>
    <dbReference type="NCBI Taxonomy" id="2315210"/>
    <lineage>
        <taxon>Eukaryota</taxon>
        <taxon>Sar</taxon>
        <taxon>Stramenopiles</taxon>
        <taxon>Bigyra</taxon>
        <taxon>Labyrinthulomycetes</taxon>
        <taxon>Thraustochytrida</taxon>
        <taxon>Thraustochytriidae</taxon>
        <taxon>Hondaea</taxon>
    </lineage>
</organism>